<keyword evidence="2" id="KW-1185">Reference proteome</keyword>
<reference evidence="2" key="1">
    <citation type="submission" date="2016-10" db="EMBL/GenBank/DDBJ databases">
        <authorList>
            <person name="Varghese N."/>
            <person name="Submissions S."/>
        </authorList>
    </citation>
    <scope>NUCLEOTIDE SEQUENCE [LARGE SCALE GENOMIC DNA]</scope>
    <source>
        <strain evidence="2">Ah-143</strain>
    </source>
</reference>
<dbReference type="Proteomes" id="UP000199187">
    <property type="component" value="Unassembled WGS sequence"/>
</dbReference>
<evidence type="ECO:0000313" key="1">
    <source>
        <dbReference type="EMBL" id="SFU19024.1"/>
    </source>
</evidence>
<organism evidence="1 2">
    <name type="scientific">Kosakonia arachidis</name>
    <dbReference type="NCBI Taxonomy" id="551989"/>
    <lineage>
        <taxon>Bacteria</taxon>
        <taxon>Pseudomonadati</taxon>
        <taxon>Pseudomonadota</taxon>
        <taxon>Gammaproteobacteria</taxon>
        <taxon>Enterobacterales</taxon>
        <taxon>Enterobacteriaceae</taxon>
        <taxon>Kosakonia</taxon>
    </lineage>
</organism>
<dbReference type="AlphaFoldDB" id="A0A1I7E518"/>
<name>A0A1I7E518_9ENTR</name>
<protein>
    <submittedName>
        <fullName evidence="1">Uncharacterized protein</fullName>
    </submittedName>
</protein>
<accession>A0A1I7E518</accession>
<evidence type="ECO:0000313" key="2">
    <source>
        <dbReference type="Proteomes" id="UP000199187"/>
    </source>
</evidence>
<proteinExistence type="predicted"/>
<sequence length="38" mass="4227">MMGIDVTKLIGQKFSERQAVAGQVISLETTSIQYKQAR</sequence>
<gene>
    <name evidence="1" type="ORF">SAMN05192562_11017</name>
</gene>
<dbReference type="EMBL" id="FPAU01000010">
    <property type="protein sequence ID" value="SFU19024.1"/>
    <property type="molecule type" value="Genomic_DNA"/>
</dbReference>